<reference evidence="5 6" key="1">
    <citation type="submission" date="2021-06" db="EMBL/GenBank/DDBJ databases">
        <authorList>
            <person name="Palmer J.M."/>
        </authorList>
    </citation>
    <scope>NUCLEOTIDE SEQUENCE [LARGE SCALE GENOMIC DNA]</scope>
    <source>
        <strain evidence="5 6">AS_MEX2019</strain>
        <tissue evidence="5">Muscle</tissue>
    </source>
</reference>
<feature type="non-terminal residue" evidence="5">
    <location>
        <position position="318"/>
    </location>
</feature>
<comment type="caution">
    <text evidence="3">Lacks conserved residue(s) required for the propagation of feature annotation.</text>
</comment>
<name>A0ABV0YGY6_9TELE</name>
<keyword evidence="6" id="KW-1185">Reference proteome</keyword>
<feature type="domain" description="HECT" evidence="4">
    <location>
        <begin position="64"/>
        <end position="179"/>
    </location>
</feature>
<dbReference type="SUPFAM" id="SSF56204">
    <property type="entry name" value="Hect, E3 ligase catalytic domain"/>
    <property type="match status" value="1"/>
</dbReference>
<keyword evidence="2 3" id="KW-0833">Ubl conjugation pathway</keyword>
<accession>A0ABV0YGY6</accession>
<protein>
    <recommendedName>
        <fullName evidence="4">HECT domain-containing protein</fullName>
    </recommendedName>
</protein>
<sequence length="318" mass="35634">MQRRPPILIPNISNIDTQSTAEIENELDVAAILQSLTSLVDEGTPPRSNYVNVMRDSVLESAFRAFKRQRFSPWHRLNVTFVDTAGVTDGAVDDGGPTREFLCLLITEIKDSSFFNGPDYNKNLSLVSRSVDNGDYRNLGQMISVALVHGGIKPLFFSRRLYHSIASHPTPPVTLEEVDDRELQEQLQRVITAETLAEARDAIMEASGSVCLLGCSAGLRSLDEKEYFAQQALRAYVEGRTQKALEQFVDGMNAMGRAEKIRSHIEELEPLFVGGPKALRLQDLLDLFSVSFAEPGSNRRRAQNQTVMFWNDWLIEVD</sequence>
<gene>
    <name evidence="5" type="ORF">AMECASPLE_025868</name>
</gene>
<dbReference type="InterPro" id="IPR000569">
    <property type="entry name" value="HECT_dom"/>
</dbReference>
<dbReference type="PROSITE" id="PS50237">
    <property type="entry name" value="HECT"/>
    <property type="match status" value="1"/>
</dbReference>
<comment type="caution">
    <text evidence="5">The sequence shown here is derived from an EMBL/GenBank/DDBJ whole genome shotgun (WGS) entry which is preliminary data.</text>
</comment>
<evidence type="ECO:0000259" key="4">
    <source>
        <dbReference type="PROSITE" id="PS50237"/>
    </source>
</evidence>
<evidence type="ECO:0000256" key="2">
    <source>
        <dbReference type="ARBA" id="ARBA00022786"/>
    </source>
</evidence>
<proteinExistence type="predicted"/>
<evidence type="ECO:0000256" key="1">
    <source>
        <dbReference type="ARBA" id="ARBA00022679"/>
    </source>
</evidence>
<organism evidence="5 6">
    <name type="scientific">Ameca splendens</name>
    <dbReference type="NCBI Taxonomy" id="208324"/>
    <lineage>
        <taxon>Eukaryota</taxon>
        <taxon>Metazoa</taxon>
        <taxon>Chordata</taxon>
        <taxon>Craniata</taxon>
        <taxon>Vertebrata</taxon>
        <taxon>Euteleostomi</taxon>
        <taxon>Actinopterygii</taxon>
        <taxon>Neopterygii</taxon>
        <taxon>Teleostei</taxon>
        <taxon>Neoteleostei</taxon>
        <taxon>Acanthomorphata</taxon>
        <taxon>Ovalentaria</taxon>
        <taxon>Atherinomorphae</taxon>
        <taxon>Cyprinodontiformes</taxon>
        <taxon>Goodeidae</taxon>
        <taxon>Ameca</taxon>
    </lineage>
</organism>
<dbReference type="Gene3D" id="3.90.1750.10">
    <property type="entry name" value="Hect, E3 ligase catalytic domains"/>
    <property type="match status" value="1"/>
</dbReference>
<dbReference type="EMBL" id="JAHRIP010030803">
    <property type="protein sequence ID" value="MEQ2292728.1"/>
    <property type="molecule type" value="Genomic_DNA"/>
</dbReference>
<dbReference type="Proteomes" id="UP001469553">
    <property type="component" value="Unassembled WGS sequence"/>
</dbReference>
<evidence type="ECO:0000313" key="5">
    <source>
        <dbReference type="EMBL" id="MEQ2292728.1"/>
    </source>
</evidence>
<evidence type="ECO:0000256" key="3">
    <source>
        <dbReference type="PROSITE-ProRule" id="PRU00104"/>
    </source>
</evidence>
<evidence type="ECO:0000313" key="6">
    <source>
        <dbReference type="Proteomes" id="UP001469553"/>
    </source>
</evidence>
<dbReference type="InterPro" id="IPR035983">
    <property type="entry name" value="Hect_E3_ubiquitin_ligase"/>
</dbReference>
<keyword evidence="1" id="KW-0808">Transferase</keyword>